<protein>
    <submittedName>
        <fullName evidence="1">Uncharacterized protein</fullName>
    </submittedName>
</protein>
<dbReference type="AlphaFoldDB" id="G8LF84"/>
<evidence type="ECO:0000313" key="1">
    <source>
        <dbReference type="EMBL" id="AEW74067.1"/>
    </source>
</evidence>
<dbReference type="KEGG" id="eec:EcWSU1_02633"/>
<dbReference type="EMBL" id="CP002886">
    <property type="protein sequence ID" value="AEW74067.1"/>
    <property type="molecule type" value="Genomic_DNA"/>
</dbReference>
<dbReference type="Proteomes" id="UP000007838">
    <property type="component" value="Chromosome"/>
</dbReference>
<reference evidence="1 2" key="1">
    <citation type="journal article" date="2011" name="Stand. Genomic Sci.">
        <title>Complete genome of the onion pathogen Enterobacter cloacae EcWSU1.</title>
        <authorList>
            <person name="Humann J.L."/>
            <person name="Wildung M."/>
            <person name="Cheng C.H."/>
            <person name="Lee T."/>
            <person name="Stewart J.E."/>
            <person name="Drew J.C."/>
            <person name="Triplett E.W."/>
            <person name="Main D."/>
            <person name="Schroeder B.K."/>
        </authorList>
    </citation>
    <scope>NUCLEOTIDE SEQUENCE [LARGE SCALE GENOMIC DNA]</scope>
    <source>
        <strain evidence="1 2">EcWSU1</strain>
    </source>
</reference>
<dbReference type="eggNOG" id="ENOG5033SBY">
    <property type="taxonomic scope" value="Bacteria"/>
</dbReference>
<sequence>MAGIQLVETLHQIVNRLDLFQERLQFSQRQCGRAVALRVVRVRVCFNEQTGQASRHTGARQLGDLRTAAARSCTKRVAALQRMGHIEDDRRLVGHVLHHAEAEHINDQVVVTEVCATVTQDHFVVAAFDKFIDDVTHLARAHELRFLHVDDRAGFRHRFHQVRLTRQERRQLDNVDNVRNRLRLRSFVHVGDHFHAKGLFQFLENFHPLFQARATVRVNGGTVGFVKRGLKHVRDTQFLGHGHVVLADTHREITGFQHVHTAKQHERQVVCHVDITNANHFLFHRIALFRCESELRLMQCNLFVRDRVDLRTNHFADRVFRALLNEIIQIVQRHMLAIKLGINQPAIADFVRIFRIKLQQHFAGT</sequence>
<accession>G8LF84</accession>
<organism evidence="1 2">
    <name type="scientific">Enterobacter ludwigii</name>
    <dbReference type="NCBI Taxonomy" id="299767"/>
    <lineage>
        <taxon>Bacteria</taxon>
        <taxon>Pseudomonadati</taxon>
        <taxon>Pseudomonadota</taxon>
        <taxon>Gammaproteobacteria</taxon>
        <taxon>Enterobacterales</taxon>
        <taxon>Enterobacteriaceae</taxon>
        <taxon>Enterobacter</taxon>
        <taxon>Enterobacter cloacae complex</taxon>
    </lineage>
</organism>
<proteinExistence type="predicted"/>
<dbReference type="HOGENOM" id="CLU_064684_0_0_6"/>
<gene>
    <name evidence="1" type="ORF">EcWSU1_02633</name>
</gene>
<evidence type="ECO:0000313" key="2">
    <source>
        <dbReference type="Proteomes" id="UP000007838"/>
    </source>
</evidence>
<name>G8LF84_9ENTR</name>
<dbReference type="AntiFam" id="ANF00212">
    <property type="entry name" value="Shadow ORF (opposite kdsA)"/>
</dbReference>